<dbReference type="EMBL" id="JH711575">
    <property type="protein sequence ID" value="EIW84506.1"/>
    <property type="molecule type" value="Genomic_DNA"/>
</dbReference>
<feature type="domain" description="DUF7918" evidence="2">
    <location>
        <begin position="18"/>
        <end position="215"/>
    </location>
</feature>
<evidence type="ECO:0000313" key="4">
    <source>
        <dbReference type="Proteomes" id="UP000053558"/>
    </source>
</evidence>
<feature type="region of interest" description="Disordered" evidence="1">
    <location>
        <begin position="218"/>
        <end position="292"/>
    </location>
</feature>
<dbReference type="Pfam" id="PF25534">
    <property type="entry name" value="DUF7918"/>
    <property type="match status" value="1"/>
</dbReference>
<dbReference type="KEGG" id="cput:CONPUDRAFT_135894"/>
<gene>
    <name evidence="3" type="ORF">CONPUDRAFT_135894</name>
</gene>
<dbReference type="PANTHER" id="PTHR36223:SF1">
    <property type="entry name" value="TRANSCRIPTION ELONGATION FACTOR EAF N-TERMINAL DOMAIN-CONTAINING PROTEIN"/>
    <property type="match status" value="1"/>
</dbReference>
<evidence type="ECO:0000256" key="1">
    <source>
        <dbReference type="SAM" id="MobiDB-lite"/>
    </source>
</evidence>
<dbReference type="GeneID" id="19200819"/>
<sequence>MKLKDFDVTVCGVHGNPTMPEYGVRIDDSQRSVSGWIASTAGKAFELTYKCPPQLSQKYVAELYLDGEHATGTFFDPSNKDGTYAAGWDDPPDNADSGTRRLRRFKFVDIALGDGEENAQQPVSGSIGEIRVCIRRAIVTDDDAEFAPEQMPQDNQPPQAEIEDGIKHKIVAGDHETYPFYPVNEYEAADDSEESLDVIFYYRPLEVLREKGLVPPATAANTKDKASSRTLGKVAKKRTASTSTRQEPVDRIAELEERVRRLETEQLKRNRTATTEGTEATKRTRASARLRK</sequence>
<accession>A0A5M3MZP8</accession>
<protein>
    <recommendedName>
        <fullName evidence="2">DUF7918 domain-containing protein</fullName>
    </recommendedName>
</protein>
<feature type="compositionally biased region" description="Basic and acidic residues" evidence="1">
    <location>
        <begin position="247"/>
        <end position="268"/>
    </location>
</feature>
<feature type="compositionally biased region" description="Basic residues" evidence="1">
    <location>
        <begin position="283"/>
        <end position="292"/>
    </location>
</feature>
<dbReference type="PANTHER" id="PTHR36223">
    <property type="entry name" value="BETA-LACTAMASE-TYPE TRANSPEPTIDASE FOLD DOMAIN CONTAINING PROTEIN"/>
    <property type="match status" value="1"/>
</dbReference>
<reference evidence="4" key="1">
    <citation type="journal article" date="2012" name="Science">
        <title>The Paleozoic origin of enzymatic lignin decomposition reconstructed from 31 fungal genomes.</title>
        <authorList>
            <person name="Floudas D."/>
            <person name="Binder M."/>
            <person name="Riley R."/>
            <person name="Barry K."/>
            <person name="Blanchette R.A."/>
            <person name="Henrissat B."/>
            <person name="Martinez A.T."/>
            <person name="Otillar R."/>
            <person name="Spatafora J.W."/>
            <person name="Yadav J.S."/>
            <person name="Aerts A."/>
            <person name="Benoit I."/>
            <person name="Boyd A."/>
            <person name="Carlson A."/>
            <person name="Copeland A."/>
            <person name="Coutinho P.M."/>
            <person name="de Vries R.P."/>
            <person name="Ferreira P."/>
            <person name="Findley K."/>
            <person name="Foster B."/>
            <person name="Gaskell J."/>
            <person name="Glotzer D."/>
            <person name="Gorecki P."/>
            <person name="Heitman J."/>
            <person name="Hesse C."/>
            <person name="Hori C."/>
            <person name="Igarashi K."/>
            <person name="Jurgens J.A."/>
            <person name="Kallen N."/>
            <person name="Kersten P."/>
            <person name="Kohler A."/>
            <person name="Kuees U."/>
            <person name="Kumar T.K.A."/>
            <person name="Kuo A."/>
            <person name="LaButti K."/>
            <person name="Larrondo L.F."/>
            <person name="Lindquist E."/>
            <person name="Ling A."/>
            <person name="Lombard V."/>
            <person name="Lucas S."/>
            <person name="Lundell T."/>
            <person name="Martin R."/>
            <person name="McLaughlin D.J."/>
            <person name="Morgenstern I."/>
            <person name="Morin E."/>
            <person name="Murat C."/>
            <person name="Nagy L.G."/>
            <person name="Nolan M."/>
            <person name="Ohm R.A."/>
            <person name="Patyshakuliyeva A."/>
            <person name="Rokas A."/>
            <person name="Ruiz-Duenas F.J."/>
            <person name="Sabat G."/>
            <person name="Salamov A."/>
            <person name="Samejima M."/>
            <person name="Schmutz J."/>
            <person name="Slot J.C."/>
            <person name="St John F."/>
            <person name="Stenlid J."/>
            <person name="Sun H."/>
            <person name="Sun S."/>
            <person name="Syed K."/>
            <person name="Tsang A."/>
            <person name="Wiebenga A."/>
            <person name="Young D."/>
            <person name="Pisabarro A."/>
            <person name="Eastwood D.C."/>
            <person name="Martin F."/>
            <person name="Cullen D."/>
            <person name="Grigoriev I.V."/>
            <person name="Hibbett D.S."/>
        </authorList>
    </citation>
    <scope>NUCLEOTIDE SEQUENCE [LARGE SCALE GENOMIC DNA]</scope>
    <source>
        <strain evidence="4">RWD-64-598 SS2</strain>
    </source>
</reference>
<organism evidence="3 4">
    <name type="scientific">Coniophora puteana (strain RWD-64-598)</name>
    <name type="common">Brown rot fungus</name>
    <dbReference type="NCBI Taxonomy" id="741705"/>
    <lineage>
        <taxon>Eukaryota</taxon>
        <taxon>Fungi</taxon>
        <taxon>Dikarya</taxon>
        <taxon>Basidiomycota</taxon>
        <taxon>Agaricomycotina</taxon>
        <taxon>Agaricomycetes</taxon>
        <taxon>Agaricomycetidae</taxon>
        <taxon>Boletales</taxon>
        <taxon>Coniophorineae</taxon>
        <taxon>Coniophoraceae</taxon>
        <taxon>Coniophora</taxon>
    </lineage>
</organism>
<name>A0A5M3MZP8_CONPW</name>
<dbReference type="AlphaFoldDB" id="A0A5M3MZP8"/>
<proteinExistence type="predicted"/>
<dbReference type="RefSeq" id="XP_007766187.1">
    <property type="nucleotide sequence ID" value="XM_007767997.1"/>
</dbReference>
<dbReference type="Proteomes" id="UP000053558">
    <property type="component" value="Unassembled WGS sequence"/>
</dbReference>
<dbReference type="InterPro" id="IPR057678">
    <property type="entry name" value="DUF7918"/>
</dbReference>
<dbReference type="OrthoDB" id="3364132at2759"/>
<evidence type="ECO:0000259" key="2">
    <source>
        <dbReference type="Pfam" id="PF25534"/>
    </source>
</evidence>
<keyword evidence="4" id="KW-1185">Reference proteome</keyword>
<dbReference type="OMA" id="CWIPSEY"/>
<evidence type="ECO:0000313" key="3">
    <source>
        <dbReference type="EMBL" id="EIW84506.1"/>
    </source>
</evidence>
<comment type="caution">
    <text evidence="3">The sequence shown here is derived from an EMBL/GenBank/DDBJ whole genome shotgun (WGS) entry which is preliminary data.</text>
</comment>